<gene>
    <name evidence="8" type="ORF">G4223_12930</name>
</gene>
<organism evidence="8 9">
    <name type="scientific">Magnetospirillum aberrantis SpK</name>
    <dbReference type="NCBI Taxonomy" id="908842"/>
    <lineage>
        <taxon>Bacteria</taxon>
        <taxon>Pseudomonadati</taxon>
        <taxon>Pseudomonadota</taxon>
        <taxon>Alphaproteobacteria</taxon>
        <taxon>Rhodospirillales</taxon>
        <taxon>Rhodospirillaceae</taxon>
        <taxon>Magnetospirillum</taxon>
    </lineage>
</organism>
<keyword evidence="6" id="KW-0411">Iron-sulfur</keyword>
<dbReference type="CDD" id="cd21123">
    <property type="entry name" value="SPASM_MftC-like"/>
    <property type="match status" value="1"/>
</dbReference>
<evidence type="ECO:0000256" key="2">
    <source>
        <dbReference type="ARBA" id="ARBA00022485"/>
    </source>
</evidence>
<dbReference type="PANTHER" id="PTHR11228">
    <property type="entry name" value="RADICAL SAM DOMAIN PROTEIN"/>
    <property type="match status" value="1"/>
</dbReference>
<dbReference type="Proteomes" id="UP000480684">
    <property type="component" value="Unassembled WGS sequence"/>
</dbReference>
<dbReference type="NCBIfam" id="TIGR04085">
    <property type="entry name" value="rSAM_more_4Fe4S"/>
    <property type="match status" value="1"/>
</dbReference>
<dbReference type="PROSITE" id="PS51918">
    <property type="entry name" value="RADICAL_SAM"/>
    <property type="match status" value="1"/>
</dbReference>
<comment type="cofactor">
    <cofactor evidence="1">
        <name>[4Fe-4S] cluster</name>
        <dbReference type="ChEBI" id="CHEBI:49883"/>
    </cofactor>
</comment>
<keyword evidence="4" id="KW-0479">Metal-binding</keyword>
<evidence type="ECO:0000256" key="3">
    <source>
        <dbReference type="ARBA" id="ARBA00022691"/>
    </source>
</evidence>
<evidence type="ECO:0000256" key="5">
    <source>
        <dbReference type="ARBA" id="ARBA00023004"/>
    </source>
</evidence>
<feature type="domain" description="Radical SAM core" evidence="7">
    <location>
        <begin position="21"/>
        <end position="235"/>
    </location>
</feature>
<evidence type="ECO:0000313" key="9">
    <source>
        <dbReference type="Proteomes" id="UP000480684"/>
    </source>
</evidence>
<dbReference type="EMBL" id="JAAIYP010000038">
    <property type="protein sequence ID" value="NFV81015.1"/>
    <property type="molecule type" value="Genomic_DNA"/>
</dbReference>
<dbReference type="GO" id="GO:0051539">
    <property type="term" value="F:4 iron, 4 sulfur cluster binding"/>
    <property type="evidence" value="ECO:0007669"/>
    <property type="project" value="UniProtKB-KW"/>
</dbReference>
<dbReference type="Pfam" id="PF04055">
    <property type="entry name" value="Radical_SAM"/>
    <property type="match status" value="1"/>
</dbReference>
<keyword evidence="5" id="KW-0408">Iron</keyword>
<dbReference type="InterPro" id="IPR013785">
    <property type="entry name" value="Aldolase_TIM"/>
</dbReference>
<dbReference type="GO" id="GO:0003824">
    <property type="term" value="F:catalytic activity"/>
    <property type="evidence" value="ECO:0007669"/>
    <property type="project" value="InterPro"/>
</dbReference>
<dbReference type="GO" id="GO:0046872">
    <property type="term" value="F:metal ion binding"/>
    <property type="evidence" value="ECO:0007669"/>
    <property type="project" value="UniProtKB-KW"/>
</dbReference>
<sequence length="379" mass="41269">MLRLSRLLRSICLEGAEPPAKRSPPSAPVVIWNLTQRCNLHCRQCYAASADRDYPGELTTAEALDLLDQLHGFGVRFLILSGGEPLMHPDLFTIAAEAKRYGFHLSLSSNGTLMSEAMVARIAAAGFDYVGVSLDGLSHEHDFIRGKEGAFAATMTGIRRCRAAGVDVGLRTTLTSVNAALLPEMLGLCRKEGVRKFYLSHLNFAGRGKGNSTDAPSPRQSAWAVDQLIEYAWATAQDGTGVDIVTGNNDSDAVRLLDWTGRVLPERHDAMRRALLAWGGNSCGCGVANIDPRGNVHPDTMWGFASLGNVREHDFARIWTDGDNPLLARLRQHPRAVSGRCASCSHLTICNGNSRVRAYRTDGDLWGEDPGCHMEQAFP</sequence>
<keyword evidence="3" id="KW-0949">S-adenosyl-L-methionine</keyword>
<dbReference type="InterPro" id="IPR058240">
    <property type="entry name" value="rSAM_sf"/>
</dbReference>
<evidence type="ECO:0000256" key="4">
    <source>
        <dbReference type="ARBA" id="ARBA00022723"/>
    </source>
</evidence>
<dbReference type="InterPro" id="IPR023885">
    <property type="entry name" value="4Fe4S-binding_SPASM_dom"/>
</dbReference>
<dbReference type="GO" id="GO:0006783">
    <property type="term" value="P:heme biosynthetic process"/>
    <property type="evidence" value="ECO:0007669"/>
    <property type="project" value="TreeGrafter"/>
</dbReference>
<dbReference type="SFLD" id="SFLDG01067">
    <property type="entry name" value="SPASM/twitch_domain_containing"/>
    <property type="match status" value="1"/>
</dbReference>
<dbReference type="AlphaFoldDB" id="A0A7C9UZV5"/>
<dbReference type="InterPro" id="IPR017200">
    <property type="entry name" value="PqqE-like"/>
</dbReference>
<dbReference type="Gene3D" id="3.20.20.70">
    <property type="entry name" value="Aldolase class I"/>
    <property type="match status" value="1"/>
</dbReference>
<evidence type="ECO:0000313" key="8">
    <source>
        <dbReference type="EMBL" id="NFV81015.1"/>
    </source>
</evidence>
<dbReference type="InterPro" id="IPR007197">
    <property type="entry name" value="rSAM"/>
</dbReference>
<dbReference type="SUPFAM" id="SSF102114">
    <property type="entry name" value="Radical SAM enzymes"/>
    <property type="match status" value="1"/>
</dbReference>
<proteinExistence type="predicted"/>
<comment type="caution">
    <text evidence="8">The sequence shown here is derived from an EMBL/GenBank/DDBJ whole genome shotgun (WGS) entry which is preliminary data.</text>
</comment>
<keyword evidence="9" id="KW-1185">Reference proteome</keyword>
<name>A0A7C9UZV5_9PROT</name>
<dbReference type="CDD" id="cd01335">
    <property type="entry name" value="Radical_SAM"/>
    <property type="match status" value="1"/>
</dbReference>
<dbReference type="RefSeq" id="WP_163680269.1">
    <property type="nucleotide sequence ID" value="NZ_JAAIYP010000038.1"/>
</dbReference>
<dbReference type="SFLD" id="SFLDS00029">
    <property type="entry name" value="Radical_SAM"/>
    <property type="match status" value="1"/>
</dbReference>
<dbReference type="InterPro" id="IPR050377">
    <property type="entry name" value="Radical_SAM_PqqE_MftC-like"/>
</dbReference>
<accession>A0A7C9UZV5</accession>
<dbReference type="PIRSF" id="PIRSF037420">
    <property type="entry name" value="PQQ_syn_pqqE"/>
    <property type="match status" value="1"/>
</dbReference>
<protein>
    <submittedName>
        <fullName evidence="8">Radical SAM protein</fullName>
    </submittedName>
</protein>
<dbReference type="SFLD" id="SFLDG01386">
    <property type="entry name" value="main_SPASM_domain-containing"/>
    <property type="match status" value="1"/>
</dbReference>
<reference evidence="8 9" key="1">
    <citation type="submission" date="2020-02" db="EMBL/GenBank/DDBJ databases">
        <authorList>
            <person name="Dziuba M."/>
            <person name="Kuznetsov B."/>
            <person name="Mardanov A."/>
            <person name="Ravin N."/>
            <person name="Grouzdev D."/>
        </authorList>
    </citation>
    <scope>NUCLEOTIDE SEQUENCE [LARGE SCALE GENOMIC DNA]</scope>
    <source>
        <strain evidence="8 9">SpK</strain>
    </source>
</reference>
<evidence type="ECO:0000256" key="6">
    <source>
        <dbReference type="ARBA" id="ARBA00023014"/>
    </source>
</evidence>
<dbReference type="PANTHER" id="PTHR11228:SF7">
    <property type="entry name" value="PQQA PEPTIDE CYCLASE"/>
    <property type="match status" value="1"/>
</dbReference>
<evidence type="ECO:0000256" key="1">
    <source>
        <dbReference type="ARBA" id="ARBA00001966"/>
    </source>
</evidence>
<evidence type="ECO:0000259" key="7">
    <source>
        <dbReference type="PROSITE" id="PS51918"/>
    </source>
</evidence>
<keyword evidence="2" id="KW-0004">4Fe-4S</keyword>